<dbReference type="NCBIfam" id="TIGR04316">
    <property type="entry name" value="dhbA_paeA"/>
    <property type="match status" value="1"/>
</dbReference>
<gene>
    <name evidence="7" type="ORF">ACHIPV_17355</name>
    <name evidence="6" type="ORF">ACHIRB_04695</name>
</gene>
<dbReference type="EMBL" id="JBIMSN010000020">
    <property type="protein sequence ID" value="MFH5227888.1"/>
    <property type="molecule type" value="Genomic_DNA"/>
</dbReference>
<evidence type="ECO:0000313" key="7">
    <source>
        <dbReference type="EMBL" id="MFH5243629.1"/>
    </source>
</evidence>
<dbReference type="SUPFAM" id="SSF51735">
    <property type="entry name" value="NAD(P)-binding Rossmann-fold domains"/>
    <property type="match status" value="1"/>
</dbReference>
<sequence length="259" mass="27087">MTDVQTERDPRPGVAVVTGGARGIGATIARRLGELGTTVVAIDAAEPDKAASATDRVIPMLGDVSKRTDIERIVDTVESTIGPIEHLVNAAGVMFTGEAAELSDGDWDATFAVNTTGVFVATSAVLRRMIPRRAGSLVTVSSNAAKTPRVALTAYAASKAASTMFTKCTALEVARFGIRCNVVSPGSTDTDMLRVSWDGQDRSRATIDGDLQRFRLGIPLGRIAQPDDIADAVLFLLSDEAKHITMGDLTVDGGATLGA</sequence>
<evidence type="ECO:0000256" key="1">
    <source>
        <dbReference type="ARBA" id="ARBA00006484"/>
    </source>
</evidence>
<protein>
    <recommendedName>
        <fullName evidence="3">2,3-dihydro-2,3-dihydroxybenzoate dehydrogenase</fullName>
        <ecNumber evidence="3">1.3.1.28</ecNumber>
    </recommendedName>
</protein>
<dbReference type="SMART" id="SM00822">
    <property type="entry name" value="PKS_KR"/>
    <property type="match status" value="1"/>
</dbReference>
<comment type="caution">
    <text evidence="6">The sequence shown here is derived from an EMBL/GenBank/DDBJ whole genome shotgun (WGS) entry which is preliminary data.</text>
</comment>
<dbReference type="PRINTS" id="PR00080">
    <property type="entry name" value="SDRFAMILY"/>
</dbReference>
<dbReference type="InterPro" id="IPR036291">
    <property type="entry name" value="NAD(P)-bd_dom_sf"/>
</dbReference>
<dbReference type="Proteomes" id="UP001609176">
    <property type="component" value="Unassembled WGS sequence"/>
</dbReference>
<proteinExistence type="inferred from homology"/>
<dbReference type="PANTHER" id="PTHR42760">
    <property type="entry name" value="SHORT-CHAIN DEHYDROGENASES/REDUCTASES FAMILY MEMBER"/>
    <property type="match status" value="1"/>
</dbReference>
<dbReference type="Proteomes" id="UP001609219">
    <property type="component" value="Unassembled WGS sequence"/>
</dbReference>
<dbReference type="Pfam" id="PF00106">
    <property type="entry name" value="adh_short"/>
    <property type="match status" value="1"/>
</dbReference>
<dbReference type="Gene3D" id="3.40.50.720">
    <property type="entry name" value="NAD(P)-binding Rossmann-like Domain"/>
    <property type="match status" value="1"/>
</dbReference>
<evidence type="ECO:0000256" key="2">
    <source>
        <dbReference type="ARBA" id="ARBA00023002"/>
    </source>
</evidence>
<evidence type="ECO:0000256" key="4">
    <source>
        <dbReference type="RuleBase" id="RU000363"/>
    </source>
</evidence>
<dbReference type="GO" id="GO:0008667">
    <property type="term" value="F:2,3-dihydro-2,3-dihydroxybenzoate dehydrogenase activity"/>
    <property type="evidence" value="ECO:0007669"/>
    <property type="project" value="UniProtKB-EC"/>
</dbReference>
<keyword evidence="2 6" id="KW-0560">Oxidoreductase</keyword>
<dbReference type="PANTHER" id="PTHR42760:SF115">
    <property type="entry name" value="3-OXOACYL-[ACYL-CARRIER-PROTEIN] REDUCTASE FABG"/>
    <property type="match status" value="1"/>
</dbReference>
<comment type="similarity">
    <text evidence="1 4">Belongs to the short-chain dehydrogenases/reductases (SDR) family.</text>
</comment>
<organism evidence="6 9">
    <name type="scientific">Antrihabitans spumae</name>
    <dbReference type="NCBI Taxonomy" id="3373370"/>
    <lineage>
        <taxon>Bacteria</taxon>
        <taxon>Bacillati</taxon>
        <taxon>Actinomycetota</taxon>
        <taxon>Actinomycetes</taxon>
        <taxon>Mycobacteriales</taxon>
        <taxon>Nocardiaceae</taxon>
        <taxon>Antrihabitans</taxon>
    </lineage>
</organism>
<evidence type="ECO:0000313" key="9">
    <source>
        <dbReference type="Proteomes" id="UP001609219"/>
    </source>
</evidence>
<dbReference type="PROSITE" id="PS00061">
    <property type="entry name" value="ADH_SHORT"/>
    <property type="match status" value="1"/>
</dbReference>
<evidence type="ECO:0000256" key="3">
    <source>
        <dbReference type="NCBIfam" id="TIGR04316"/>
    </source>
</evidence>
<dbReference type="RefSeq" id="WP_395125173.1">
    <property type="nucleotide sequence ID" value="NZ_JBIMSN010000020.1"/>
</dbReference>
<dbReference type="InterPro" id="IPR020904">
    <property type="entry name" value="Sc_DH/Rdtase_CS"/>
</dbReference>
<reference evidence="8 9" key="1">
    <citation type="submission" date="2024-10" db="EMBL/GenBank/DDBJ databases">
        <authorList>
            <person name="Riesco R."/>
        </authorList>
    </citation>
    <scope>NUCLEOTIDE SEQUENCE [LARGE SCALE GENOMIC DNA]</scope>
    <source>
        <strain evidence="7 8">NCIMB 15448</strain>
        <strain evidence="6 9">NCIMB 15450</strain>
    </source>
</reference>
<dbReference type="EMBL" id="JBIMSP010000028">
    <property type="protein sequence ID" value="MFH5243629.1"/>
    <property type="molecule type" value="Genomic_DNA"/>
</dbReference>
<evidence type="ECO:0000259" key="5">
    <source>
        <dbReference type="SMART" id="SM00822"/>
    </source>
</evidence>
<accession>A0ABW7K069</accession>
<keyword evidence="9" id="KW-1185">Reference proteome</keyword>
<dbReference type="InterPro" id="IPR057326">
    <property type="entry name" value="KR_dom"/>
</dbReference>
<feature type="domain" description="Ketoreductase" evidence="5">
    <location>
        <begin position="13"/>
        <end position="189"/>
    </location>
</feature>
<dbReference type="InterPro" id="IPR002347">
    <property type="entry name" value="SDR_fam"/>
</dbReference>
<evidence type="ECO:0000313" key="8">
    <source>
        <dbReference type="Proteomes" id="UP001609176"/>
    </source>
</evidence>
<dbReference type="InterPro" id="IPR003560">
    <property type="entry name" value="DHB_DH"/>
</dbReference>
<name>A0ABW7K069_9NOCA</name>
<dbReference type="EC" id="1.3.1.28" evidence="3"/>
<evidence type="ECO:0000313" key="6">
    <source>
        <dbReference type="EMBL" id="MFH5227888.1"/>
    </source>
</evidence>
<dbReference type="PRINTS" id="PR01397">
    <property type="entry name" value="DHBDHDRGNASE"/>
</dbReference>